<dbReference type="InterPro" id="IPR033116">
    <property type="entry name" value="TRYPSIN_SER"/>
</dbReference>
<accession>A0A9Q0BIR6</accession>
<keyword evidence="5" id="KW-0732">Signal</keyword>
<evidence type="ECO:0000259" key="18">
    <source>
        <dbReference type="PROSITE" id="PS50960"/>
    </source>
</evidence>
<protein>
    <recommendedName>
        <fullName evidence="12">trypsin</fullName>
        <ecNumber evidence="12">3.4.21.4</ecNumber>
    </recommendedName>
</protein>
<evidence type="ECO:0000256" key="5">
    <source>
        <dbReference type="ARBA" id="ARBA00022729"/>
    </source>
</evidence>
<evidence type="ECO:0000256" key="9">
    <source>
        <dbReference type="ARBA" id="ARBA00023157"/>
    </source>
</evidence>
<keyword evidence="9" id="KW-1015">Disulfide bond</keyword>
<feature type="region of interest" description="Disordered" evidence="15">
    <location>
        <begin position="120"/>
        <end position="139"/>
    </location>
</feature>
<dbReference type="EC" id="3.4.21.4" evidence="12"/>
<evidence type="ECO:0000256" key="2">
    <source>
        <dbReference type="ARBA" id="ARBA00004239"/>
    </source>
</evidence>
<evidence type="ECO:0000256" key="15">
    <source>
        <dbReference type="SAM" id="MobiDB-lite"/>
    </source>
</evidence>
<dbReference type="Gene3D" id="3.30.710.10">
    <property type="entry name" value="Potassium Channel Kv1.1, Chain A"/>
    <property type="match status" value="1"/>
</dbReference>
<dbReference type="InterPro" id="IPR009057">
    <property type="entry name" value="Homeodomain-like_sf"/>
</dbReference>
<comment type="subcellular location">
    <subcellularLocation>
        <location evidence="1 13">Nucleus</location>
    </subcellularLocation>
    <subcellularLocation>
        <location evidence="2">Secreted</location>
        <location evidence="2">Extracellular space</location>
    </subcellularLocation>
</comment>
<evidence type="ECO:0000256" key="11">
    <source>
        <dbReference type="ARBA" id="ARBA00036320"/>
    </source>
</evidence>
<dbReference type="SMART" id="SM00020">
    <property type="entry name" value="Tryp_SPc"/>
    <property type="match status" value="3"/>
</dbReference>
<keyword evidence="8" id="KW-0865">Zymogen</keyword>
<reference evidence="19" key="1">
    <citation type="journal article" date="2023" name="Genome Biol. Evol.">
        <title>Long-read-based Genome Assembly of Drosophila gunungcola Reveals Fewer Chemosensory Genes in Flower-breeding Species.</title>
        <authorList>
            <person name="Negi A."/>
            <person name="Liao B.Y."/>
            <person name="Yeh S.D."/>
        </authorList>
    </citation>
    <scope>NUCLEOTIDE SEQUENCE</scope>
    <source>
        <strain evidence="19">Sukarami</strain>
    </source>
</reference>
<proteinExistence type="inferred from homology"/>
<name>A0A9Q0BIR6_9MUSC</name>
<dbReference type="FunFam" id="2.40.10.10:FF:000002">
    <property type="entry name" value="Transmembrane protease serine"/>
    <property type="match status" value="1"/>
</dbReference>
<dbReference type="GO" id="GO:0005576">
    <property type="term" value="C:extracellular region"/>
    <property type="evidence" value="ECO:0007669"/>
    <property type="project" value="UniProtKB-SubCell"/>
</dbReference>
<comment type="catalytic activity">
    <reaction evidence="11">
        <text>Preferential cleavage: Arg-|-Xaa, Lys-|-Xaa.</text>
        <dbReference type="EC" id="3.4.21.4"/>
    </reaction>
</comment>
<feature type="region of interest" description="Disordered" evidence="15">
    <location>
        <begin position="668"/>
        <end position="731"/>
    </location>
</feature>
<evidence type="ECO:0000256" key="3">
    <source>
        <dbReference type="ARBA" id="ARBA00022525"/>
    </source>
</evidence>
<feature type="domain" description="Peptidase S1" evidence="17">
    <location>
        <begin position="1259"/>
        <end position="1415"/>
    </location>
</feature>
<keyword evidence="6 14" id="KW-0378">Hydrolase</keyword>
<feature type="DNA-binding region" description="H-T-H motif" evidence="13">
    <location>
        <begin position="477"/>
        <end position="497"/>
    </location>
</feature>
<keyword evidence="20" id="KW-1185">Reference proteome</keyword>
<feature type="domain" description="Peptidase S1" evidence="17">
    <location>
        <begin position="1423"/>
        <end position="1653"/>
    </location>
</feature>
<organism evidence="19 20">
    <name type="scientific">Drosophila gunungcola</name>
    <name type="common">fruit fly</name>
    <dbReference type="NCBI Taxonomy" id="103775"/>
    <lineage>
        <taxon>Eukaryota</taxon>
        <taxon>Metazoa</taxon>
        <taxon>Ecdysozoa</taxon>
        <taxon>Arthropoda</taxon>
        <taxon>Hexapoda</taxon>
        <taxon>Insecta</taxon>
        <taxon>Pterygota</taxon>
        <taxon>Neoptera</taxon>
        <taxon>Endopterygota</taxon>
        <taxon>Diptera</taxon>
        <taxon>Brachycera</taxon>
        <taxon>Muscomorpha</taxon>
        <taxon>Ephydroidea</taxon>
        <taxon>Drosophilidae</taxon>
        <taxon>Drosophila</taxon>
        <taxon>Sophophora</taxon>
    </lineage>
</organism>
<dbReference type="InterPro" id="IPR009003">
    <property type="entry name" value="Peptidase_S1_PA"/>
</dbReference>
<keyword evidence="13" id="KW-0238">DNA-binding</keyword>
<dbReference type="Proteomes" id="UP001059596">
    <property type="component" value="Unassembled WGS sequence"/>
</dbReference>
<sequence length="1685" mass="185230">MLPQQYCLRWKYHHSNLQTMFSQLLDRGCFCDVTLACEGQLIRAHRVVLCACSTFFDAVLSNYASERDPIIIMKDVTFAEVKCLIEFMYKGEINVEHASLPSLLKTADDLKIKGLAEVTWRDDEDGPPPPMPAAEFHSPPRNLAESYAQDLILQHQQQQQPQPPGPPLHLHNRDRERDRDRDRERLSPGMESVLGRMPVMTPHPGASGSGGVGAIAGGTSLEGVAPVEHFLGPKRKRGRPPLDDAYDVFNPNGGSTPKNLSDGELANKPETEAGDESQPEVLTTSTSASKKLEKISERRERHGKLRHARRLYEKSGEDDLEPLEEIENEHLVANRAESPRPTVVIPASFACKYEGGSGSGSGSGGSSYLINEHGMLMAHEFGPNVASAAATAAVAVAAAAAAMDPSGSSGLSAADYPDIKLEDYDAAELRLTNEELSQWQDVIKMDDYLAKGRRPQFWEEPFTKRVLDAIKNKRLEMKKAARILGVSYGTLYGRYREVYGCLKHPYRTWMLNPRVKFPEDAVRRVLVETDPLHAELVGSTLSLKYTMANTTVPLKWNWHLISLNSAQFYRQICIHSMATAGVLQDQVLTLIEVLRSKDNELKQYRIEGCKLRRVTAVTKPFNIEAFMEEHQKLLDDARAYQKVKDIFALEIPANPSSAFSSPMLEEAKVKTPSTGSMETFSSKLSPRNRKRKALESNTNHMERKVMQRRSKPQIEYKNSQSSQETNVDDWLTESKPNVKEQTIEDRPSTSASISQENLETARIEPKIVGGSAISIEQVPYQVSIRLTANDRKSYGAGHLCGGVVISQRLVATAAHCCYNTYLKSSTNLTLEYYLQQLIVHELYNPDTLTNDIALMFINGYIPWEWPTVKALSLNTQVVATSTDCLISGWGLLKQVCAGYLAGGTDACQGDSGGPMRCNGQLAGIVSYGSGCAMAGYPGVYTNVSYYNGWIVQQNNSLNYSHYHNGGVRLVSRWTFLGPPTATAAPIVILPKVVGGYSVTIDQVPFQVSVRQRSIHERHYGMGHVCGGAVISQRVICSAAHCYAISIDRVDRFTQEYLVQRIIGHERYNSTTLENDIALLFLNGFIPWTSPAVRSIPLAIDAPKEGTTCLIHGWGKVSGRQKSASLQQAPVPILKRELCQVIYKLPASQMCAGFLQGGIDACQGDSGGPLICDGHLAGIISWGVGCADPGYPGAVRQSTLGSQAIRPRFNVDPGRIINGTEATLGATRHQVGIRKALNDGYFFGTGHLCGGSLIRPGWVLTAAHCFVDQVIYDGTFVPKEEFIVVMGNLDRYDRTNTLTFTIEERIMQLDKFVLATYDKDIALLQFPVAEGVVCQVTGWGDREDGYISDILMTVDVPMISEQHCVEDSDLGHLIGPGMMCAGYLEVGEKDACSGDSGGPLVCQTYTHRDLAAKRGIGLAEMDAISAGTGEDRFRQKMMAAPHQASIRLLAQERDYFGKGHICSGALVAPSVVLTVSSCIFSQVKRSYYHPSELRVMLGNPQRFAPHDQGLIYGVTHIHQPPKDLALAILMLENDVPTDHPYIQSIGLPSPGATSVLDAEHSNLLQISTWGYDGDIRELHDLVTLNATHTSCHQQQSKSPRICVQPDATNSTPVQLYMDAGATLTERDRLLGLRSIDGGFEDVASHVEWILAKIGDGGNQNSSIWGILGFLLFTGYVITISSKSFSA</sequence>
<feature type="region of interest" description="Disordered" evidence="15">
    <location>
        <begin position="154"/>
        <end position="214"/>
    </location>
</feature>
<dbReference type="Gene3D" id="2.40.10.10">
    <property type="entry name" value="Trypsin-like serine proteases"/>
    <property type="match status" value="7"/>
</dbReference>
<dbReference type="PROSITE" id="PS00135">
    <property type="entry name" value="TRYPSIN_SER"/>
    <property type="match status" value="2"/>
</dbReference>
<dbReference type="InterPro" id="IPR000210">
    <property type="entry name" value="BTB/POZ_dom"/>
</dbReference>
<dbReference type="SMART" id="SM00225">
    <property type="entry name" value="BTB"/>
    <property type="match status" value="1"/>
</dbReference>
<feature type="compositionally biased region" description="Basic and acidic residues" evidence="15">
    <location>
        <begin position="171"/>
        <end position="186"/>
    </location>
</feature>
<dbReference type="CDD" id="cd00190">
    <property type="entry name" value="Tryp_SPc"/>
    <property type="match status" value="3"/>
</dbReference>
<evidence type="ECO:0000313" key="19">
    <source>
        <dbReference type="EMBL" id="KAI8034022.1"/>
    </source>
</evidence>
<keyword evidence="13" id="KW-0539">Nucleus</keyword>
<dbReference type="SUPFAM" id="SSF46689">
    <property type="entry name" value="Homeodomain-like"/>
    <property type="match status" value="1"/>
</dbReference>
<gene>
    <name evidence="19" type="ORF">M5D96_013182</name>
</gene>
<feature type="region of interest" description="Disordered" evidence="15">
    <location>
        <begin position="231"/>
        <end position="317"/>
    </location>
</feature>
<dbReference type="Pfam" id="PF00651">
    <property type="entry name" value="BTB"/>
    <property type="match status" value="1"/>
</dbReference>
<evidence type="ECO:0000256" key="12">
    <source>
        <dbReference type="ARBA" id="ARBA00038868"/>
    </source>
</evidence>
<dbReference type="PROSITE" id="PS50097">
    <property type="entry name" value="BTB"/>
    <property type="match status" value="1"/>
</dbReference>
<dbReference type="SUPFAM" id="SSF50494">
    <property type="entry name" value="Trypsin-like serine proteases"/>
    <property type="match status" value="4"/>
</dbReference>
<dbReference type="CDD" id="cd18315">
    <property type="entry name" value="BTB_POZ_BAB-like"/>
    <property type="match status" value="1"/>
</dbReference>
<evidence type="ECO:0000256" key="4">
    <source>
        <dbReference type="ARBA" id="ARBA00022670"/>
    </source>
</evidence>
<dbReference type="InterPro" id="IPR001254">
    <property type="entry name" value="Trypsin_dom"/>
</dbReference>
<keyword evidence="4 14" id="KW-0645">Protease</keyword>
<dbReference type="GO" id="GO:0003677">
    <property type="term" value="F:DNA binding"/>
    <property type="evidence" value="ECO:0007669"/>
    <property type="project" value="UniProtKB-UniRule"/>
</dbReference>
<evidence type="ECO:0000256" key="8">
    <source>
        <dbReference type="ARBA" id="ARBA00023145"/>
    </source>
</evidence>
<feature type="domain" description="BTB" evidence="16">
    <location>
        <begin position="31"/>
        <end position="97"/>
    </location>
</feature>
<evidence type="ECO:0000256" key="13">
    <source>
        <dbReference type="PROSITE-ProRule" id="PRU00320"/>
    </source>
</evidence>
<comment type="similarity">
    <text evidence="10">Belongs to the peptidase S1 family. CLIP subfamily.</text>
</comment>
<dbReference type="PROSITE" id="PS50960">
    <property type="entry name" value="HTH_PSQ"/>
    <property type="match status" value="1"/>
</dbReference>
<dbReference type="PROSITE" id="PS50240">
    <property type="entry name" value="TRYPSIN_DOM"/>
    <property type="match status" value="4"/>
</dbReference>
<evidence type="ECO:0000256" key="6">
    <source>
        <dbReference type="ARBA" id="ARBA00022801"/>
    </source>
</evidence>
<dbReference type="GO" id="GO:0004252">
    <property type="term" value="F:serine-type endopeptidase activity"/>
    <property type="evidence" value="ECO:0007669"/>
    <property type="project" value="UniProtKB-EC"/>
</dbReference>
<evidence type="ECO:0000256" key="14">
    <source>
        <dbReference type="RuleBase" id="RU363034"/>
    </source>
</evidence>
<feature type="compositionally biased region" description="Polar residues" evidence="15">
    <location>
        <begin position="716"/>
        <end position="725"/>
    </location>
</feature>
<evidence type="ECO:0000259" key="17">
    <source>
        <dbReference type="PROSITE" id="PS50240"/>
    </source>
</evidence>
<dbReference type="PANTHER" id="PTHR24276">
    <property type="entry name" value="POLYSERASE-RELATED"/>
    <property type="match status" value="1"/>
</dbReference>
<dbReference type="SUPFAM" id="SSF54695">
    <property type="entry name" value="POZ domain"/>
    <property type="match status" value="1"/>
</dbReference>
<comment type="caution">
    <text evidence="19">The sequence shown here is derived from an EMBL/GenBank/DDBJ whole genome shotgun (WGS) entry which is preliminary data.</text>
</comment>
<dbReference type="GO" id="GO:0006508">
    <property type="term" value="P:proteolysis"/>
    <property type="evidence" value="ECO:0007669"/>
    <property type="project" value="UniProtKB-KW"/>
</dbReference>
<dbReference type="InterPro" id="IPR018114">
    <property type="entry name" value="TRYPSIN_HIS"/>
</dbReference>
<dbReference type="Gene3D" id="1.10.287.450">
    <property type="entry name" value="Helix hairpin bin"/>
    <property type="match status" value="1"/>
</dbReference>
<feature type="domain" description="Peptidase S1" evidence="17">
    <location>
        <begin position="767"/>
        <end position="955"/>
    </location>
</feature>
<feature type="domain" description="HTH psq-type" evidence="18">
    <location>
        <begin position="449"/>
        <end position="501"/>
    </location>
</feature>
<feature type="domain" description="Peptidase S1" evidence="17">
    <location>
        <begin position="992"/>
        <end position="1263"/>
    </location>
</feature>
<feature type="compositionally biased region" description="Basic and acidic residues" evidence="15">
    <location>
        <begin position="290"/>
        <end position="300"/>
    </location>
</feature>
<keyword evidence="7 14" id="KW-0720">Serine protease</keyword>
<dbReference type="EMBL" id="JAMKOV010000085">
    <property type="protein sequence ID" value="KAI8034022.1"/>
    <property type="molecule type" value="Genomic_DNA"/>
</dbReference>
<evidence type="ECO:0000256" key="10">
    <source>
        <dbReference type="ARBA" id="ARBA00024195"/>
    </source>
</evidence>
<feature type="compositionally biased region" description="Polar residues" evidence="15">
    <location>
        <begin position="280"/>
        <end position="289"/>
    </location>
</feature>
<dbReference type="InterPro" id="IPR043504">
    <property type="entry name" value="Peptidase_S1_PA_chymotrypsin"/>
</dbReference>
<evidence type="ECO:0000313" key="20">
    <source>
        <dbReference type="Proteomes" id="UP001059596"/>
    </source>
</evidence>
<dbReference type="InterPro" id="IPR001314">
    <property type="entry name" value="Peptidase_S1A"/>
</dbReference>
<dbReference type="GO" id="GO:0005634">
    <property type="term" value="C:nucleus"/>
    <property type="evidence" value="ECO:0007669"/>
    <property type="project" value="UniProtKB-SubCell"/>
</dbReference>
<dbReference type="PANTHER" id="PTHR24276:SF91">
    <property type="entry name" value="AT26814P-RELATED"/>
    <property type="match status" value="1"/>
</dbReference>
<dbReference type="InterPro" id="IPR007889">
    <property type="entry name" value="HTH_Psq"/>
</dbReference>
<feature type="compositionally biased region" description="Polar residues" evidence="15">
    <location>
        <begin position="671"/>
        <end position="685"/>
    </location>
</feature>
<dbReference type="PRINTS" id="PR00722">
    <property type="entry name" value="CHYMOTRYPSIN"/>
</dbReference>
<keyword evidence="3" id="KW-0964">Secreted</keyword>
<evidence type="ECO:0000256" key="7">
    <source>
        <dbReference type="ARBA" id="ARBA00022825"/>
    </source>
</evidence>
<dbReference type="InterPro" id="IPR011333">
    <property type="entry name" value="SKP1/BTB/POZ_sf"/>
</dbReference>
<evidence type="ECO:0000256" key="1">
    <source>
        <dbReference type="ARBA" id="ARBA00004123"/>
    </source>
</evidence>
<dbReference type="InterPro" id="IPR050430">
    <property type="entry name" value="Peptidase_S1"/>
</dbReference>
<dbReference type="Pfam" id="PF00089">
    <property type="entry name" value="Trypsin"/>
    <property type="match status" value="5"/>
</dbReference>
<evidence type="ECO:0000259" key="16">
    <source>
        <dbReference type="PROSITE" id="PS50097"/>
    </source>
</evidence>
<dbReference type="PROSITE" id="PS00134">
    <property type="entry name" value="TRYPSIN_HIS"/>
    <property type="match status" value="1"/>
</dbReference>